<feature type="region of interest" description="Disordered" evidence="1">
    <location>
        <begin position="637"/>
        <end position="712"/>
    </location>
</feature>
<dbReference type="AlphaFoldDB" id="A0A388L748"/>
<accession>A0A388L748</accession>
<reference evidence="2 3" key="1">
    <citation type="journal article" date="2018" name="Cell">
        <title>The Chara Genome: Secondary Complexity and Implications for Plant Terrestrialization.</title>
        <authorList>
            <person name="Nishiyama T."/>
            <person name="Sakayama H."/>
            <person name="Vries J.D."/>
            <person name="Buschmann H."/>
            <person name="Saint-Marcoux D."/>
            <person name="Ullrich K.K."/>
            <person name="Haas F.B."/>
            <person name="Vanderstraeten L."/>
            <person name="Becker D."/>
            <person name="Lang D."/>
            <person name="Vosolsobe S."/>
            <person name="Rombauts S."/>
            <person name="Wilhelmsson P.K.I."/>
            <person name="Janitza P."/>
            <person name="Kern R."/>
            <person name="Heyl A."/>
            <person name="Rumpler F."/>
            <person name="Villalobos L.I.A.C."/>
            <person name="Clay J.M."/>
            <person name="Skokan R."/>
            <person name="Toyoda A."/>
            <person name="Suzuki Y."/>
            <person name="Kagoshima H."/>
            <person name="Schijlen E."/>
            <person name="Tajeshwar N."/>
            <person name="Catarino B."/>
            <person name="Hetherington A.J."/>
            <person name="Saltykova A."/>
            <person name="Bonnot C."/>
            <person name="Breuninger H."/>
            <person name="Symeonidi A."/>
            <person name="Radhakrishnan G.V."/>
            <person name="Van Nieuwerburgh F."/>
            <person name="Deforce D."/>
            <person name="Chang C."/>
            <person name="Karol K.G."/>
            <person name="Hedrich R."/>
            <person name="Ulvskov P."/>
            <person name="Glockner G."/>
            <person name="Delwiche C.F."/>
            <person name="Petrasek J."/>
            <person name="Van de Peer Y."/>
            <person name="Friml J."/>
            <person name="Beilby M."/>
            <person name="Dolan L."/>
            <person name="Kohara Y."/>
            <person name="Sugano S."/>
            <person name="Fujiyama A."/>
            <person name="Delaux P.-M."/>
            <person name="Quint M."/>
            <person name="TheiBen G."/>
            <person name="Hagemann M."/>
            <person name="Harholt J."/>
            <person name="Dunand C."/>
            <person name="Zachgo S."/>
            <person name="Langdale J."/>
            <person name="Maumus F."/>
            <person name="Straeten D.V.D."/>
            <person name="Gould S.B."/>
            <person name="Rensing S.A."/>
        </authorList>
    </citation>
    <scope>NUCLEOTIDE SEQUENCE [LARGE SCALE GENOMIC DNA]</scope>
    <source>
        <strain evidence="2 3">S276</strain>
    </source>
</reference>
<feature type="compositionally biased region" description="Acidic residues" evidence="1">
    <location>
        <begin position="678"/>
        <end position="704"/>
    </location>
</feature>
<comment type="caution">
    <text evidence="2">The sequence shown here is derived from an EMBL/GenBank/DDBJ whole genome shotgun (WGS) entry which is preliminary data.</text>
</comment>
<name>A0A388L748_CHABU</name>
<keyword evidence="3" id="KW-1185">Reference proteome</keyword>
<sequence length="838" mass="94433">MLVRLWNYYQFMHENRPDTDWTRVYPILKKREAILVKFEKQGMDASLWDGSRKLAGNASLYKDYPPYMGCEDDKDCSPLNKKFPADWKNKVHSVLTGSRAKSMEVGLAKGTMDVLWKDYGDVTSIVPFDVDPLDAQMRVTELEKALSLSSVTSPRHLPVVKAMAGKWVRRTQQKKSFPVGNNLYSAEDRMYIIFKGDDLRENTRLSAGDAATFRAHQKLTPTYISEIPFDPCEWPSAMPGVDREVYKEMERNLTQLAHLLEFVCKKGKGIMFLDKPHKRVVWEVLKSGRYVAALEGNSEFLQYTLEFLKREVDSGANRCEFISRTEIPTLVREPSTNMWFKLSERKRSRIYEFLFLETRPRRDNDAEYMRRKEHMLALLDNYHDASCKNAKNFLDRLECLYFVESEHVLKLESYGALISTNDEVKTGVVFDTAMPEEDNDTEDIDIDYHPALVFHAPGSSSVGPSTSQATQVSLVLTLTPGKTPSKLAARLTLRPAAPPPLHPGSSVPLRHPSCKDDTINFEGLNHTRSSEADWGHDMIWHPGTIQSAIQKGEWIMALINDQGLWEPYPRQSKAEYLELARSSVVERVRSASPNLQPADPAIDSTVELLFEELQDKQCLELLDEFYNLDTSPSKGWVDRKVLPTTGPQEGRDGGEEGEEGKEEEGKENELFLFRGGEEGEQGDFNIEDEERVDSEDDAGCEESSDSLGLQYTEHRRRDVDNDATAMEMETQVVSDLSADPEDYEVQPLTAAIDLQHLCDEVSIVVSPKEQSQHISIVEVIDGILSDERVSAERCAAPIVDGPRIVTPSVPSATIFSPPSSPVLPATFVSGSKGEVGGR</sequence>
<protein>
    <submittedName>
        <fullName evidence="2">Uncharacterized protein</fullName>
    </submittedName>
</protein>
<dbReference type="EMBL" id="BFEA01000285">
    <property type="protein sequence ID" value="GBG78062.1"/>
    <property type="molecule type" value="Genomic_DNA"/>
</dbReference>
<gene>
    <name evidence="2" type="ORF">CBR_g25999</name>
</gene>
<organism evidence="2 3">
    <name type="scientific">Chara braunii</name>
    <name type="common">Braun's stonewort</name>
    <dbReference type="NCBI Taxonomy" id="69332"/>
    <lineage>
        <taxon>Eukaryota</taxon>
        <taxon>Viridiplantae</taxon>
        <taxon>Streptophyta</taxon>
        <taxon>Charophyceae</taxon>
        <taxon>Charales</taxon>
        <taxon>Characeae</taxon>
        <taxon>Chara</taxon>
    </lineage>
</organism>
<evidence type="ECO:0000313" key="3">
    <source>
        <dbReference type="Proteomes" id="UP000265515"/>
    </source>
</evidence>
<evidence type="ECO:0000313" key="2">
    <source>
        <dbReference type="EMBL" id="GBG78062.1"/>
    </source>
</evidence>
<dbReference type="Gramene" id="GBG78062">
    <property type="protein sequence ID" value="GBG78062"/>
    <property type="gene ID" value="CBR_g25999"/>
</dbReference>
<proteinExistence type="predicted"/>
<dbReference type="Proteomes" id="UP000265515">
    <property type="component" value="Unassembled WGS sequence"/>
</dbReference>
<evidence type="ECO:0000256" key="1">
    <source>
        <dbReference type="SAM" id="MobiDB-lite"/>
    </source>
</evidence>